<organism evidence="2 3">
    <name type="scientific">Stigmatella aurantiaca (strain DW4/3-1)</name>
    <dbReference type="NCBI Taxonomy" id="378806"/>
    <lineage>
        <taxon>Bacteria</taxon>
        <taxon>Pseudomonadati</taxon>
        <taxon>Myxococcota</taxon>
        <taxon>Myxococcia</taxon>
        <taxon>Myxococcales</taxon>
        <taxon>Cystobacterineae</taxon>
        <taxon>Archangiaceae</taxon>
        <taxon>Stigmatella</taxon>
    </lineage>
</organism>
<comment type="caution">
    <text evidence="2">The sequence shown here is derived from an EMBL/GenBank/DDBJ whole genome shotgun (WGS) entry which is preliminary data.</text>
</comment>
<accession>Q08RS3</accession>
<reference evidence="2 3" key="1">
    <citation type="submission" date="2006-04" db="EMBL/GenBank/DDBJ databases">
        <authorList>
            <person name="Nierman W.C."/>
        </authorList>
    </citation>
    <scope>NUCLEOTIDE SEQUENCE [LARGE SCALE GENOMIC DNA]</scope>
    <source>
        <strain evidence="2 3">DW4/3-1</strain>
    </source>
</reference>
<name>Q08RS3_STIAD</name>
<dbReference type="EMBL" id="AAMD01000178">
    <property type="protein sequence ID" value="EAU63179.1"/>
    <property type="molecule type" value="Genomic_DNA"/>
</dbReference>
<protein>
    <submittedName>
        <fullName evidence="2">Uncharacterized protein</fullName>
    </submittedName>
</protein>
<dbReference type="AlphaFoldDB" id="Q08RS3"/>
<feature type="region of interest" description="Disordered" evidence="1">
    <location>
        <begin position="318"/>
        <end position="346"/>
    </location>
</feature>
<feature type="region of interest" description="Disordered" evidence="1">
    <location>
        <begin position="246"/>
        <end position="293"/>
    </location>
</feature>
<evidence type="ECO:0000256" key="1">
    <source>
        <dbReference type="SAM" id="MobiDB-lite"/>
    </source>
</evidence>
<feature type="region of interest" description="Disordered" evidence="1">
    <location>
        <begin position="559"/>
        <end position="589"/>
    </location>
</feature>
<feature type="compositionally biased region" description="Basic and acidic residues" evidence="1">
    <location>
        <begin position="322"/>
        <end position="333"/>
    </location>
</feature>
<gene>
    <name evidence="2" type="ORF">STIAU_7797</name>
</gene>
<evidence type="ECO:0000313" key="3">
    <source>
        <dbReference type="Proteomes" id="UP000032702"/>
    </source>
</evidence>
<sequence>MPQDAPPLGEVEREERQRRHAQQRPHAPAPTSQCPERRRQAGPPHQGHGQRHQELHRALNVQLTPAGRQARNLVRHPEENEPQQEQRQPQAHHPEVLHHEGEHSAPLVRERHILRRCLDQRKPAVERHQGRAKLLHALWLLGLEEEQPPRPVLQALGAHLLALAKSVEPFGHPDDRQVFPSLQVDGDGLDFRRDALGQQAHRLLLLPVRPCSLEKRQHLDGRPHLHEGLAAKDVFLLVGETHRDDAHRGALARRPQGDPRGPRLQLRQRGLRVAPPLGKQGDGPPLNERRPRRIQRPLVLRHQGGMVLLAVDGQCVQPLEDPPDHRHPEERLLGQKGDVAAGEDEDERRINEAVGVVAHEDERPLEAGGRSMHLHPVEKPQRQGHQTTDERVEHGRDCTPSRGSASRASCSGEAIHHQDDTPGILDHGRPPLGSWVGDDPLAVLVPAGIQQHPAEGNLVEIPDLAVLVIPDVGAVIPSEDAVVGHVQVARDADILEFALLHLGDRHHEPALVAGRARPVLRLVHDDGDAVSQQQPHLPHLLGGLLWALHLRGHPGRALGHRHGRLRADAPGALPESPGGSENQRDATAPGHACGLLRRHQC</sequence>
<feature type="region of interest" description="Disordered" evidence="1">
    <location>
        <begin position="361"/>
        <end position="429"/>
    </location>
</feature>
<feature type="compositionally biased region" description="Low complexity" evidence="1">
    <location>
        <begin position="401"/>
        <end position="412"/>
    </location>
</feature>
<feature type="compositionally biased region" description="Low complexity" evidence="1">
    <location>
        <begin position="262"/>
        <end position="272"/>
    </location>
</feature>
<dbReference type="Proteomes" id="UP000032702">
    <property type="component" value="Unassembled WGS sequence"/>
</dbReference>
<proteinExistence type="predicted"/>
<evidence type="ECO:0000313" key="2">
    <source>
        <dbReference type="EMBL" id="EAU63179.1"/>
    </source>
</evidence>
<feature type="compositionally biased region" description="Basic and acidic residues" evidence="1">
    <location>
        <begin position="92"/>
        <end position="108"/>
    </location>
</feature>
<feature type="compositionally biased region" description="Basic and acidic residues" evidence="1">
    <location>
        <begin position="375"/>
        <end position="399"/>
    </location>
</feature>
<feature type="region of interest" description="Disordered" evidence="1">
    <location>
        <begin position="77"/>
        <end position="108"/>
    </location>
</feature>
<feature type="region of interest" description="Disordered" evidence="1">
    <location>
        <begin position="1"/>
        <end position="54"/>
    </location>
</feature>